<evidence type="ECO:0000313" key="4">
    <source>
        <dbReference type="Proteomes" id="UP001501729"/>
    </source>
</evidence>
<dbReference type="Pfam" id="PF26592">
    <property type="entry name" value="PrgI_like"/>
    <property type="match status" value="1"/>
</dbReference>
<dbReference type="InterPro" id="IPR058597">
    <property type="entry name" value="PrgI-like_dom"/>
</dbReference>
<keyword evidence="1" id="KW-0472">Membrane</keyword>
<keyword evidence="1" id="KW-0812">Transmembrane</keyword>
<accession>A0AAV3UQ43</accession>
<name>A0AAV3UQ43_9EURY</name>
<proteinExistence type="predicted"/>
<reference evidence="3 4" key="1">
    <citation type="journal article" date="2019" name="Int. J. Syst. Evol. Microbiol.">
        <title>The Global Catalogue of Microorganisms (GCM) 10K type strain sequencing project: providing services to taxonomists for standard genome sequencing and annotation.</title>
        <authorList>
            <consortium name="The Broad Institute Genomics Platform"/>
            <consortium name="The Broad Institute Genome Sequencing Center for Infectious Disease"/>
            <person name="Wu L."/>
            <person name="Ma J."/>
        </authorList>
    </citation>
    <scope>NUCLEOTIDE SEQUENCE [LARGE SCALE GENOMIC DNA]</scope>
    <source>
        <strain evidence="3 4">JCM 17504</strain>
    </source>
</reference>
<evidence type="ECO:0000256" key="1">
    <source>
        <dbReference type="SAM" id="Phobius"/>
    </source>
</evidence>
<organism evidence="3 4">
    <name type="scientific">Haladaptatus pallidirubidus</name>
    <dbReference type="NCBI Taxonomy" id="1008152"/>
    <lineage>
        <taxon>Archaea</taxon>
        <taxon>Methanobacteriati</taxon>
        <taxon>Methanobacteriota</taxon>
        <taxon>Stenosarchaea group</taxon>
        <taxon>Halobacteria</taxon>
        <taxon>Halobacteriales</taxon>
        <taxon>Haladaptataceae</taxon>
        <taxon>Haladaptatus</taxon>
    </lineage>
</organism>
<feature type="transmembrane region" description="Helical" evidence="1">
    <location>
        <begin position="52"/>
        <end position="70"/>
    </location>
</feature>
<comment type="caution">
    <text evidence="3">The sequence shown here is derived from an EMBL/GenBank/DDBJ whole genome shotgun (WGS) entry which is preliminary data.</text>
</comment>
<dbReference type="GeneID" id="68616454"/>
<evidence type="ECO:0000259" key="2">
    <source>
        <dbReference type="Pfam" id="PF26592"/>
    </source>
</evidence>
<gene>
    <name evidence="3" type="ORF">GCM10025751_48180</name>
</gene>
<feature type="transmembrane region" description="Helical" evidence="1">
    <location>
        <begin position="28"/>
        <end position="45"/>
    </location>
</feature>
<dbReference type="RefSeq" id="WP_227778091.1">
    <property type="nucleotide sequence ID" value="NZ_BAABKX010000022.1"/>
</dbReference>
<sequence length="102" mass="11212">MPDSPGAEVLDQMASGRDVFGRWDMNELVRAIYPALGILVLTPFLPKRLQIAGILLTLVALAGAGVVLAVEPAYLTAGEFVAQRTKWLTRQSVKLHSRQNRR</sequence>
<keyword evidence="4" id="KW-1185">Reference proteome</keyword>
<evidence type="ECO:0000313" key="3">
    <source>
        <dbReference type="EMBL" id="GAA5061751.1"/>
    </source>
</evidence>
<dbReference type="AlphaFoldDB" id="A0AAV3UQ43"/>
<dbReference type="Proteomes" id="UP001501729">
    <property type="component" value="Unassembled WGS sequence"/>
</dbReference>
<protein>
    <recommendedName>
        <fullName evidence="2">PrgI-like domain-containing protein</fullName>
    </recommendedName>
</protein>
<keyword evidence="1" id="KW-1133">Transmembrane helix</keyword>
<dbReference type="EMBL" id="BAABKX010000022">
    <property type="protein sequence ID" value="GAA5061751.1"/>
    <property type="molecule type" value="Genomic_DNA"/>
</dbReference>
<feature type="domain" description="PrgI-like" evidence="2">
    <location>
        <begin position="19"/>
        <end position="92"/>
    </location>
</feature>